<accession>A0A4T0WFV6</accession>
<reference evidence="3 4" key="1">
    <citation type="journal article" date="2019" name="Genome Biol. Evol.">
        <title>Genomic Plasticity Mediated by Transposable Elements in the Plant Pathogenic Fungus Colletotrichum higginsianum.</title>
        <authorList>
            <person name="Tsushima A."/>
            <person name="Gan P."/>
            <person name="Kumakura N."/>
            <person name="Narusaka M."/>
            <person name="Takano Y."/>
            <person name="Narusaka Y."/>
            <person name="Shirasu K."/>
        </authorList>
    </citation>
    <scope>NUCLEOTIDE SEQUENCE [LARGE SCALE GENOMIC DNA]</scope>
    <source>
        <strain evidence="3 4">MAFF305635-RFP</strain>
    </source>
</reference>
<name>A0A4T0WFV6_9PEZI</name>
<dbReference type="PANTHER" id="PTHR46910:SF5">
    <property type="entry name" value="ZN(II)2CYS6 TRANSCRIPTION FACTOR (EUROFUNG)"/>
    <property type="match status" value="1"/>
</dbReference>
<protein>
    <recommendedName>
        <fullName evidence="2">Xylanolytic transcriptional activator regulatory domain-containing protein</fullName>
    </recommendedName>
</protein>
<sequence>MNTELLADVTEPKQLATEESEISAPSSLRVDKPFTTIQFTYGRYDTIDGIVKGYGVRFVQAAQDSPPSSFFVLRCFLSSAAFVDLCRNVYFSVDDYSTTDFIIVNSGLYYLFTEYFCPVDNVHLQKQYLSWGALCRNALAAAVTSLGAGLSARVENVQALILGAAHAIEMAKPWLAWRLICFAAQLCVAAGFHDESLTMGADKTRDVKALLFWHVFALEKTLALRVGRASLIRDCDINLSKDIGSLSLPPLWDKMVPFWVANALIHGKLYELLYSRAAQSLSQDELVSRADQLLVDLQPIEPFSGINSMNSTTTPLSRLEDVLTVSRKVMYYTTATLICRAKTIHASTPSFSTDCLENARRAFDSHHECVPMINDDRHIMNVYLHWRVLQTPFIPVIVIFCNIIETQDDDDAQRLKNFVSSLERGAHLSPSAREFYQMCEDLNRIAQKHMETRTAPQWTPAPSLSIFGLNQYFAANGLPNPESYRQISDLSNQDIEMMLGSQDVMGFF</sequence>
<dbReference type="AlphaFoldDB" id="A0A4T0WFV6"/>
<keyword evidence="1" id="KW-0539">Nucleus</keyword>
<dbReference type="InterPro" id="IPR007219">
    <property type="entry name" value="XnlR_reg_dom"/>
</dbReference>
<dbReference type="Proteomes" id="UP000305883">
    <property type="component" value="Unassembled WGS sequence"/>
</dbReference>
<gene>
    <name evidence="3" type="ORF">CH35J_001823</name>
</gene>
<organism evidence="3 4">
    <name type="scientific">Colletotrichum higginsianum</name>
    <dbReference type="NCBI Taxonomy" id="80884"/>
    <lineage>
        <taxon>Eukaryota</taxon>
        <taxon>Fungi</taxon>
        <taxon>Dikarya</taxon>
        <taxon>Ascomycota</taxon>
        <taxon>Pezizomycotina</taxon>
        <taxon>Sordariomycetes</taxon>
        <taxon>Hypocreomycetidae</taxon>
        <taxon>Glomerellales</taxon>
        <taxon>Glomerellaceae</taxon>
        <taxon>Colletotrichum</taxon>
        <taxon>Colletotrichum destructivum species complex</taxon>
    </lineage>
</organism>
<dbReference type="CDD" id="cd12148">
    <property type="entry name" value="fungal_TF_MHR"/>
    <property type="match status" value="1"/>
</dbReference>
<evidence type="ECO:0000259" key="2">
    <source>
        <dbReference type="SMART" id="SM00906"/>
    </source>
</evidence>
<dbReference type="GO" id="GO:0003677">
    <property type="term" value="F:DNA binding"/>
    <property type="evidence" value="ECO:0007669"/>
    <property type="project" value="InterPro"/>
</dbReference>
<dbReference type="SMART" id="SM00906">
    <property type="entry name" value="Fungal_trans"/>
    <property type="match status" value="1"/>
</dbReference>
<dbReference type="GO" id="GO:0008270">
    <property type="term" value="F:zinc ion binding"/>
    <property type="evidence" value="ECO:0007669"/>
    <property type="project" value="InterPro"/>
</dbReference>
<comment type="caution">
    <text evidence="3">The sequence shown here is derived from an EMBL/GenBank/DDBJ whole genome shotgun (WGS) entry which is preliminary data.</text>
</comment>
<proteinExistence type="predicted"/>
<dbReference type="GO" id="GO:0006351">
    <property type="term" value="P:DNA-templated transcription"/>
    <property type="evidence" value="ECO:0007669"/>
    <property type="project" value="InterPro"/>
</dbReference>
<dbReference type="Pfam" id="PF04082">
    <property type="entry name" value="Fungal_trans"/>
    <property type="match status" value="1"/>
</dbReference>
<feature type="domain" description="Xylanolytic transcriptional activator regulatory" evidence="2">
    <location>
        <begin position="176"/>
        <end position="246"/>
    </location>
</feature>
<dbReference type="EMBL" id="MWPZ01000002">
    <property type="protein sequence ID" value="TID05073.1"/>
    <property type="molecule type" value="Genomic_DNA"/>
</dbReference>
<evidence type="ECO:0000313" key="4">
    <source>
        <dbReference type="Proteomes" id="UP000305883"/>
    </source>
</evidence>
<dbReference type="PANTHER" id="PTHR46910">
    <property type="entry name" value="TRANSCRIPTION FACTOR PDR1"/>
    <property type="match status" value="1"/>
</dbReference>
<evidence type="ECO:0000256" key="1">
    <source>
        <dbReference type="ARBA" id="ARBA00023242"/>
    </source>
</evidence>
<evidence type="ECO:0000313" key="3">
    <source>
        <dbReference type="EMBL" id="TID05073.1"/>
    </source>
</evidence>
<dbReference type="GO" id="GO:0003700">
    <property type="term" value="F:DNA-binding transcription factor activity"/>
    <property type="evidence" value="ECO:0007669"/>
    <property type="project" value="InterPro"/>
</dbReference>
<dbReference type="InterPro" id="IPR050987">
    <property type="entry name" value="AtrR-like"/>
</dbReference>
<dbReference type="OrthoDB" id="103819at2759"/>